<reference evidence="1 2" key="1">
    <citation type="journal article" date="2014" name="Genome Announc.">
        <title>Draft Genome Sequences of Two Vibrionaceae Species, Vibrio ponticus C121 and Photobacterium aphoticum C119, Isolated as Coral Reef Microbiota.</title>
        <authorList>
            <person name="Al-saari N."/>
            <person name="Meirelles P.M."/>
            <person name="Mino S."/>
            <person name="Suda W."/>
            <person name="Oshima K."/>
            <person name="Hattori M."/>
            <person name="Ohkuma M."/>
            <person name="Thompson F.L."/>
            <person name="Gomez-Gil B."/>
            <person name="Sawabe T."/>
            <person name="Sawabe T."/>
        </authorList>
    </citation>
    <scope>NUCLEOTIDE SEQUENCE [LARGE SCALE GENOMIC DNA]</scope>
    <source>
        <strain evidence="1 2">JCM 19237</strain>
    </source>
</reference>
<accession>A0A090QKA5</accession>
<dbReference type="eggNOG" id="ENOG5033BZN">
    <property type="taxonomic scope" value="Bacteria"/>
</dbReference>
<dbReference type="AlphaFoldDB" id="A0A090QKA5"/>
<dbReference type="Pfam" id="PF11197">
    <property type="entry name" value="DUF2835"/>
    <property type="match status" value="1"/>
</dbReference>
<comment type="caution">
    <text evidence="1">The sequence shown here is derived from an EMBL/GenBank/DDBJ whole genome shotgun (WGS) entry which is preliminary data.</text>
</comment>
<dbReference type="STRING" id="754436.JCM19237_6449"/>
<evidence type="ECO:0000313" key="1">
    <source>
        <dbReference type="EMBL" id="GAL03555.1"/>
    </source>
</evidence>
<gene>
    <name evidence="1" type="ORF">JCM19237_6449</name>
</gene>
<sequence>MKSYTFSLAVNYQQFLHHYSGAASNVVLMTDCGLRLQLPAVRLRPFLGHNGIYGRFRLHVDANNKFQRIEKIA</sequence>
<dbReference type="EMBL" id="BBMN01000002">
    <property type="protein sequence ID" value="GAL03555.1"/>
    <property type="molecule type" value="Genomic_DNA"/>
</dbReference>
<dbReference type="Proteomes" id="UP000029227">
    <property type="component" value="Unassembled WGS sequence"/>
</dbReference>
<name>A0A090QKA5_9GAMM</name>
<protein>
    <recommendedName>
        <fullName evidence="3">DUF2835 domain-containing protein</fullName>
    </recommendedName>
</protein>
<evidence type="ECO:0008006" key="3">
    <source>
        <dbReference type="Google" id="ProtNLM"/>
    </source>
</evidence>
<organism evidence="1 2">
    <name type="scientific">Photobacterium aphoticum</name>
    <dbReference type="NCBI Taxonomy" id="754436"/>
    <lineage>
        <taxon>Bacteria</taxon>
        <taxon>Pseudomonadati</taxon>
        <taxon>Pseudomonadota</taxon>
        <taxon>Gammaproteobacteria</taxon>
        <taxon>Vibrionales</taxon>
        <taxon>Vibrionaceae</taxon>
        <taxon>Photobacterium</taxon>
    </lineage>
</organism>
<evidence type="ECO:0000313" key="2">
    <source>
        <dbReference type="Proteomes" id="UP000029227"/>
    </source>
</evidence>
<dbReference type="InterPro" id="IPR021363">
    <property type="entry name" value="DUF2835"/>
</dbReference>
<proteinExistence type="predicted"/>